<dbReference type="OrthoDB" id="9805416at2"/>
<feature type="domain" description="D-isomer specific 2-hydroxyacid dehydrogenase catalytic" evidence="5">
    <location>
        <begin position="43"/>
        <end position="321"/>
    </location>
</feature>
<accession>C0C5R6</accession>
<dbReference type="SUPFAM" id="SSF51735">
    <property type="entry name" value="NAD(P)-binding Rossmann-fold domains"/>
    <property type="match status" value="1"/>
</dbReference>
<dbReference type="HOGENOM" id="CLU_019796_1_2_9"/>
<dbReference type="eggNOG" id="COG1052">
    <property type="taxonomic scope" value="Bacteria"/>
</dbReference>
<feature type="domain" description="D-isomer specific 2-hydroxyacid dehydrogenase NAD-binding" evidence="6">
    <location>
        <begin position="115"/>
        <end position="289"/>
    </location>
</feature>
<dbReference type="Pfam" id="PF02826">
    <property type="entry name" value="2-Hacid_dh_C"/>
    <property type="match status" value="1"/>
</dbReference>
<evidence type="ECO:0000259" key="6">
    <source>
        <dbReference type="Pfam" id="PF02826"/>
    </source>
</evidence>
<dbReference type="InterPro" id="IPR043322">
    <property type="entry name" value="CtBP"/>
</dbReference>
<dbReference type="STRING" id="553973.CLOHYLEM_07453"/>
<evidence type="ECO:0000256" key="1">
    <source>
        <dbReference type="ARBA" id="ARBA00005854"/>
    </source>
</evidence>
<dbReference type="RefSeq" id="WP_006444798.1">
    <property type="nucleotide sequence ID" value="NZ_CP036524.1"/>
</dbReference>
<dbReference type="Proteomes" id="UP000004893">
    <property type="component" value="Unassembled WGS sequence"/>
</dbReference>
<dbReference type="GO" id="GO:0003714">
    <property type="term" value="F:transcription corepressor activity"/>
    <property type="evidence" value="ECO:0007669"/>
    <property type="project" value="InterPro"/>
</dbReference>
<dbReference type="EC" id="1.1.1.290" evidence="7"/>
<reference evidence="7" key="2">
    <citation type="submission" date="2013-06" db="EMBL/GenBank/DDBJ databases">
        <title>Draft genome sequence of Clostridium hylemonae (DSM 15053).</title>
        <authorList>
            <person name="Sudarsanam P."/>
            <person name="Ley R."/>
            <person name="Guruge J."/>
            <person name="Turnbaugh P.J."/>
            <person name="Mahowald M."/>
            <person name="Liep D."/>
            <person name="Gordon J."/>
        </authorList>
    </citation>
    <scope>NUCLEOTIDE SEQUENCE</scope>
    <source>
        <strain evidence="7">DSM 15053</strain>
    </source>
</reference>
<evidence type="ECO:0000313" key="8">
    <source>
        <dbReference type="Proteomes" id="UP000004893"/>
    </source>
</evidence>
<dbReference type="InterPro" id="IPR006139">
    <property type="entry name" value="D-isomer_2_OHA_DH_cat_dom"/>
</dbReference>
<sequence length="323" mass="35713">MWKIVIADYYYPDLKEEYKVFEQLGETEIVDLTKIAEGGIKEPGELIPYVKDADALIVQFAKVNKEVIDSMERCRVIARYAIGVDTIDVEAAAAKGICVANVPDYCIDEVADTAIAHIMNAKRKIARANSLLLAGEFDMAKIRPVGRMENEVLCLIGFGNIARNVAGKMKSFFKEIVVYDPYVKDCGSYPEYRFLDFDEAVSCADVISLHVPLNGTTEHMMSDRAFGLMKQGAAVVNTARGGLIDEAALVRALDMGKVGYCGLDVVSTEEFGSSPLLHREDVFITPHMGWCSEEAIVELQRKTAENVAETLLFGKPKYCVNKV</sequence>
<comment type="caution">
    <text evidence="7">The sequence shown here is derived from an EMBL/GenBank/DDBJ whole genome shotgun (WGS) entry which is preliminary data.</text>
</comment>
<dbReference type="InterPro" id="IPR036291">
    <property type="entry name" value="NAD(P)-bd_dom_sf"/>
</dbReference>
<protein>
    <submittedName>
        <fullName evidence="7">4-phosphoerythronate dehydrogenase</fullName>
        <ecNumber evidence="7">1.1.1.290</ecNumber>
    </submittedName>
</protein>
<dbReference type="Pfam" id="PF00389">
    <property type="entry name" value="2-Hacid_dh"/>
    <property type="match status" value="1"/>
</dbReference>
<name>C0C5R6_9FIRM</name>
<evidence type="ECO:0000256" key="4">
    <source>
        <dbReference type="RuleBase" id="RU003719"/>
    </source>
</evidence>
<dbReference type="InterPro" id="IPR006140">
    <property type="entry name" value="D-isomer_DH_NAD-bd"/>
</dbReference>
<dbReference type="Gene3D" id="3.40.50.720">
    <property type="entry name" value="NAD(P)-binding Rossmann-like Domain"/>
    <property type="match status" value="2"/>
</dbReference>
<comment type="similarity">
    <text evidence="1 4">Belongs to the D-isomer specific 2-hydroxyacid dehydrogenase family.</text>
</comment>
<proteinExistence type="inferred from homology"/>
<gene>
    <name evidence="7" type="primary">pdxB</name>
    <name evidence="7" type="ORF">CLOHYLEM_07453</name>
</gene>
<dbReference type="PROSITE" id="PS00670">
    <property type="entry name" value="D_2_HYDROXYACID_DH_2"/>
    <property type="match status" value="1"/>
</dbReference>
<dbReference type="CDD" id="cd05299">
    <property type="entry name" value="CtBP_dh"/>
    <property type="match status" value="1"/>
</dbReference>
<dbReference type="SUPFAM" id="SSF52283">
    <property type="entry name" value="Formate/glycerate dehydrogenase catalytic domain-like"/>
    <property type="match status" value="1"/>
</dbReference>
<dbReference type="InterPro" id="IPR029753">
    <property type="entry name" value="D-isomer_DH_CS"/>
</dbReference>
<evidence type="ECO:0000256" key="3">
    <source>
        <dbReference type="ARBA" id="ARBA00023027"/>
    </source>
</evidence>
<evidence type="ECO:0000259" key="5">
    <source>
        <dbReference type="Pfam" id="PF00389"/>
    </source>
</evidence>
<dbReference type="GO" id="GO:0033711">
    <property type="term" value="F:4-phosphoerythronate dehydrogenase activity"/>
    <property type="evidence" value="ECO:0007669"/>
    <property type="project" value="UniProtKB-EC"/>
</dbReference>
<dbReference type="AlphaFoldDB" id="C0C5R6"/>
<keyword evidence="8" id="KW-1185">Reference proteome</keyword>
<keyword evidence="2 4" id="KW-0560">Oxidoreductase</keyword>
<reference evidence="7" key="1">
    <citation type="submission" date="2009-02" db="EMBL/GenBank/DDBJ databases">
        <authorList>
            <person name="Fulton L."/>
            <person name="Clifton S."/>
            <person name="Fulton B."/>
            <person name="Xu J."/>
            <person name="Minx P."/>
            <person name="Pepin K.H."/>
            <person name="Johnson M."/>
            <person name="Bhonagiri V."/>
            <person name="Nash W.E."/>
            <person name="Mardis E.R."/>
            <person name="Wilson R.K."/>
        </authorList>
    </citation>
    <scope>NUCLEOTIDE SEQUENCE [LARGE SCALE GENOMIC DNA]</scope>
    <source>
        <strain evidence="7">DSM 15053</strain>
    </source>
</reference>
<organism evidence="7 8">
    <name type="scientific">[Clostridium] hylemonae DSM 15053</name>
    <dbReference type="NCBI Taxonomy" id="553973"/>
    <lineage>
        <taxon>Bacteria</taxon>
        <taxon>Bacillati</taxon>
        <taxon>Bacillota</taxon>
        <taxon>Clostridia</taxon>
        <taxon>Lachnospirales</taxon>
        <taxon>Lachnospiraceae</taxon>
    </lineage>
</organism>
<evidence type="ECO:0000313" key="7">
    <source>
        <dbReference type="EMBL" id="EEG72450.1"/>
    </source>
</evidence>
<evidence type="ECO:0000256" key="2">
    <source>
        <dbReference type="ARBA" id="ARBA00023002"/>
    </source>
</evidence>
<dbReference type="EMBL" id="ABYI02000041">
    <property type="protein sequence ID" value="EEG72450.1"/>
    <property type="molecule type" value="Genomic_DNA"/>
</dbReference>
<keyword evidence="3" id="KW-0520">NAD</keyword>
<dbReference type="InterPro" id="IPR050418">
    <property type="entry name" value="D-iso_2-hydroxyacid_DH_PdxB"/>
</dbReference>
<dbReference type="PANTHER" id="PTHR43761">
    <property type="entry name" value="D-ISOMER SPECIFIC 2-HYDROXYACID DEHYDROGENASE FAMILY PROTEIN (AFU_ORTHOLOGUE AFUA_1G13630)"/>
    <property type="match status" value="1"/>
</dbReference>
<dbReference type="GO" id="GO:0051287">
    <property type="term" value="F:NAD binding"/>
    <property type="evidence" value="ECO:0007669"/>
    <property type="project" value="InterPro"/>
</dbReference>
<dbReference type="PANTHER" id="PTHR43761:SF1">
    <property type="entry name" value="D-ISOMER SPECIFIC 2-HYDROXYACID DEHYDROGENASE CATALYTIC DOMAIN-CONTAINING PROTEIN-RELATED"/>
    <property type="match status" value="1"/>
</dbReference>